<dbReference type="OrthoDB" id="9805733at2"/>
<dbReference type="InterPro" id="IPR000644">
    <property type="entry name" value="CBS_dom"/>
</dbReference>
<dbReference type="InParanoid" id="D9QGV1"/>
<evidence type="ECO:0000256" key="3">
    <source>
        <dbReference type="ARBA" id="ARBA00022898"/>
    </source>
</evidence>
<dbReference type="PANTHER" id="PTHR10314">
    <property type="entry name" value="CYSTATHIONINE BETA-SYNTHASE"/>
    <property type="match status" value="1"/>
</dbReference>
<protein>
    <recommendedName>
        <fullName evidence="4">Cysteine synthase B</fullName>
    </recommendedName>
    <alternativeName>
        <fullName evidence="5">O-acetylserine (thiol)-lyase B</fullName>
    </alternativeName>
    <alternativeName>
        <fullName evidence="6">O-acetylserine sulfhydrylase B</fullName>
    </alternativeName>
</protein>
<evidence type="ECO:0000256" key="5">
    <source>
        <dbReference type="ARBA" id="ARBA00078257"/>
    </source>
</evidence>
<accession>D9QGV1</accession>
<proteinExistence type="inferred from homology"/>
<dbReference type="InterPro" id="IPR001926">
    <property type="entry name" value="TrpB-like_PALP"/>
</dbReference>
<dbReference type="HOGENOM" id="CLU_021018_0_0_5"/>
<feature type="domain" description="CBS" evidence="8">
    <location>
        <begin position="350"/>
        <end position="407"/>
    </location>
</feature>
<sequence length="470" mass="50411">MSSSSLAEHPTLSAPTGSLLDLIGKTPMVEVTRIDTGPCRLFLKLEAQNPGGSIKDRIALSMIAAAEAEGYLKPGGTIVEATAGNTGLALTLVGQAKGYKVLLVIPDKMSKEKIQHLRAMGADVRLTRSDVAHGHPEYYTDMAERLAQQIPGGFFVNQFNNHANSEAHVKTTGPEIWEQMGHDIDAYVAGIGSGGTITGVAQYLKSQGSNAEIVLADPVGSVLAGIVNEGVPGPEGSYTVEGIGQNFVPDTADMSLIDKAYSIPDAEAVATVRELLLKEGILAGSSSGTLIAAALRWCREQTEPKRCVTFVCDTGAKYLSKVYNDAWLADQGLGERVIQGDLSDLISRKYEKGDVVTAGPDDTLDTAFKRMRGADVSQLPIIQEGRLVGILDESDIVHIMNTDEITRRERFAKPVSSAMTRDLDTVQVTEPLDSLIPLFDRDRVAIVLDGETFVGLIARVDLINHLSLNR</sequence>
<reference evidence="10" key="1">
    <citation type="journal article" date="2011" name="J. Bacteriol.">
        <title>Genome sequences of eight morphologically diverse alphaproteobacteria.</title>
        <authorList>
            <consortium name="US DOE Joint Genome Institute"/>
            <person name="Brown P.J."/>
            <person name="Kysela D.T."/>
            <person name="Buechlein A."/>
            <person name="Hemmerich C."/>
            <person name="Brun Y.V."/>
        </authorList>
    </citation>
    <scope>NUCLEOTIDE SEQUENCE [LARGE SCALE GENOMIC DNA]</scope>
    <source>
        <strain evidence="10">ATCC 15264 / DSM 4735 / LMG 14903 / NBRC 16000 / CB 81</strain>
    </source>
</reference>
<dbReference type="Pfam" id="PF00571">
    <property type="entry name" value="CBS"/>
    <property type="match status" value="2"/>
</dbReference>
<evidence type="ECO:0000313" key="10">
    <source>
        <dbReference type="Proteomes" id="UP000002696"/>
    </source>
</evidence>
<dbReference type="InterPro" id="IPR036052">
    <property type="entry name" value="TrpB-like_PALP_sf"/>
</dbReference>
<dbReference type="SUPFAM" id="SSF54631">
    <property type="entry name" value="CBS-domain pair"/>
    <property type="match status" value="1"/>
</dbReference>
<evidence type="ECO:0000313" key="9">
    <source>
        <dbReference type="EMBL" id="ADL00917.1"/>
    </source>
</evidence>
<dbReference type="KEGG" id="bsb:Bresu_1606"/>
<dbReference type="FunFam" id="3.40.50.1100:FF:000003">
    <property type="entry name" value="Cystathionine beta-synthase"/>
    <property type="match status" value="1"/>
</dbReference>
<evidence type="ECO:0000256" key="4">
    <source>
        <dbReference type="ARBA" id="ARBA00072081"/>
    </source>
</evidence>
<evidence type="ECO:0000256" key="1">
    <source>
        <dbReference type="ARBA" id="ARBA00001933"/>
    </source>
</evidence>
<dbReference type="PROSITE" id="PS51371">
    <property type="entry name" value="CBS"/>
    <property type="match status" value="1"/>
</dbReference>
<keyword evidence="3" id="KW-0663">Pyridoxal phosphate</keyword>
<dbReference type="eggNOG" id="COG0031">
    <property type="taxonomic scope" value="Bacteria"/>
</dbReference>
<keyword evidence="10" id="KW-1185">Reference proteome</keyword>
<dbReference type="InterPro" id="IPR050214">
    <property type="entry name" value="Cys_Synth/Cystath_Beta-Synth"/>
</dbReference>
<dbReference type="AlphaFoldDB" id="D9QGV1"/>
<dbReference type="SMART" id="SM00116">
    <property type="entry name" value="CBS"/>
    <property type="match status" value="1"/>
</dbReference>
<dbReference type="BioCyc" id="BSUB633149:G1GM8-1594-MONOMER"/>
<dbReference type="PROSITE" id="PS00901">
    <property type="entry name" value="CYS_SYNTHASE"/>
    <property type="match status" value="1"/>
</dbReference>
<dbReference type="InterPro" id="IPR046342">
    <property type="entry name" value="CBS_dom_sf"/>
</dbReference>
<keyword evidence="7" id="KW-0129">CBS domain</keyword>
<dbReference type="InterPro" id="IPR001216">
    <property type="entry name" value="P-phosphate_BS"/>
</dbReference>
<comment type="cofactor">
    <cofactor evidence="1">
        <name>pyridoxal 5'-phosphate</name>
        <dbReference type="ChEBI" id="CHEBI:597326"/>
    </cofactor>
</comment>
<dbReference type="RefSeq" id="WP_013269019.1">
    <property type="nucleotide sequence ID" value="NC_014375.1"/>
</dbReference>
<dbReference type="Gene3D" id="3.10.580.10">
    <property type="entry name" value="CBS-domain"/>
    <property type="match status" value="1"/>
</dbReference>
<dbReference type="FunFam" id="3.40.50.1100:FF:000118">
    <property type="entry name" value="Related to CYS4-cystathionine beta-synthase"/>
    <property type="match status" value="1"/>
</dbReference>
<dbReference type="CDD" id="cd04608">
    <property type="entry name" value="CBS_pair_CBS"/>
    <property type="match status" value="1"/>
</dbReference>
<evidence type="ECO:0000256" key="2">
    <source>
        <dbReference type="ARBA" id="ARBA00007103"/>
    </source>
</evidence>
<comment type="similarity">
    <text evidence="2">Belongs to the cysteine synthase/cystathionine beta-synthase family.</text>
</comment>
<dbReference type="Gene3D" id="3.40.50.1100">
    <property type="match status" value="2"/>
</dbReference>
<dbReference type="Pfam" id="PF00291">
    <property type="entry name" value="PALP"/>
    <property type="match status" value="1"/>
</dbReference>
<dbReference type="InterPro" id="IPR046353">
    <property type="entry name" value="CBS_C"/>
</dbReference>
<evidence type="ECO:0000259" key="8">
    <source>
        <dbReference type="PROSITE" id="PS51371"/>
    </source>
</evidence>
<name>D9QGV1_BRESC</name>
<evidence type="ECO:0000256" key="7">
    <source>
        <dbReference type="PROSITE-ProRule" id="PRU00703"/>
    </source>
</evidence>
<organism evidence="9 10">
    <name type="scientific">Brevundimonas subvibrioides (strain ATCC 15264 / DSM 4735 / LMG 14903 / NBRC 16000 / CB 81)</name>
    <name type="common">Caulobacter subvibrioides</name>
    <dbReference type="NCBI Taxonomy" id="633149"/>
    <lineage>
        <taxon>Bacteria</taxon>
        <taxon>Pseudomonadati</taxon>
        <taxon>Pseudomonadota</taxon>
        <taxon>Alphaproteobacteria</taxon>
        <taxon>Caulobacterales</taxon>
        <taxon>Caulobacteraceae</taxon>
        <taxon>Brevundimonas</taxon>
    </lineage>
</organism>
<evidence type="ECO:0000256" key="6">
    <source>
        <dbReference type="ARBA" id="ARBA00079153"/>
    </source>
</evidence>
<gene>
    <name evidence="9" type="ordered locus">Bresu_1606</name>
</gene>
<dbReference type="EMBL" id="CP002102">
    <property type="protein sequence ID" value="ADL00917.1"/>
    <property type="molecule type" value="Genomic_DNA"/>
</dbReference>
<dbReference type="Proteomes" id="UP000002696">
    <property type="component" value="Chromosome"/>
</dbReference>
<dbReference type="eggNOG" id="COG0517">
    <property type="taxonomic scope" value="Bacteria"/>
</dbReference>
<dbReference type="GO" id="GO:0006535">
    <property type="term" value="P:cysteine biosynthetic process from serine"/>
    <property type="evidence" value="ECO:0007669"/>
    <property type="project" value="InterPro"/>
</dbReference>
<dbReference type="CDD" id="cd01561">
    <property type="entry name" value="CBS_like"/>
    <property type="match status" value="1"/>
</dbReference>
<dbReference type="STRING" id="633149.Bresu_1606"/>
<dbReference type="GO" id="GO:0016765">
    <property type="term" value="F:transferase activity, transferring alkyl or aryl (other than methyl) groups"/>
    <property type="evidence" value="ECO:0007669"/>
    <property type="project" value="UniProtKB-ARBA"/>
</dbReference>
<dbReference type="SUPFAM" id="SSF53686">
    <property type="entry name" value="Tryptophan synthase beta subunit-like PLP-dependent enzymes"/>
    <property type="match status" value="1"/>
</dbReference>